<evidence type="ECO:0000259" key="1">
    <source>
        <dbReference type="PROSITE" id="PS51038"/>
    </source>
</evidence>
<dbReference type="PANTHER" id="PTHR31917">
    <property type="entry name" value="AGENET DOMAIN-CONTAINING PROTEIN-RELATED"/>
    <property type="match status" value="1"/>
</dbReference>
<reference evidence="2" key="1">
    <citation type="submission" date="2023-02" db="EMBL/GenBank/DDBJ databases">
        <title>Genome of toxic invasive species Heracleum sosnowskyi carries increased number of genes despite the absence of recent whole-genome duplications.</title>
        <authorList>
            <person name="Schelkunov M."/>
            <person name="Shtratnikova V."/>
            <person name="Makarenko M."/>
            <person name="Klepikova A."/>
            <person name="Omelchenko D."/>
            <person name="Novikova G."/>
            <person name="Obukhova E."/>
            <person name="Bogdanov V."/>
            <person name="Penin A."/>
            <person name="Logacheva M."/>
        </authorList>
    </citation>
    <scope>NUCLEOTIDE SEQUENCE</scope>
    <source>
        <strain evidence="2">Hsosn_3</strain>
        <tissue evidence="2">Leaf</tissue>
    </source>
</reference>
<dbReference type="InterPro" id="IPR043151">
    <property type="entry name" value="BAH_sf"/>
</dbReference>
<accession>A0AAD8J4L9</accession>
<dbReference type="AlphaFoldDB" id="A0AAD8J4L9"/>
<dbReference type="Pfam" id="PF05641">
    <property type="entry name" value="Agenet"/>
    <property type="match status" value="1"/>
</dbReference>
<dbReference type="Pfam" id="PF01426">
    <property type="entry name" value="BAH"/>
    <property type="match status" value="1"/>
</dbReference>
<evidence type="ECO:0000313" key="3">
    <source>
        <dbReference type="Proteomes" id="UP001237642"/>
    </source>
</evidence>
<dbReference type="GO" id="GO:0003682">
    <property type="term" value="F:chromatin binding"/>
    <property type="evidence" value="ECO:0007669"/>
    <property type="project" value="InterPro"/>
</dbReference>
<dbReference type="Proteomes" id="UP001237642">
    <property type="component" value="Unassembled WGS sequence"/>
</dbReference>
<name>A0AAD8J4L9_9APIA</name>
<evidence type="ECO:0000313" key="2">
    <source>
        <dbReference type="EMBL" id="KAK1397133.1"/>
    </source>
</evidence>
<gene>
    <name evidence="2" type="ORF">POM88_006996</name>
</gene>
<dbReference type="Gene3D" id="2.30.30.490">
    <property type="match status" value="1"/>
</dbReference>
<keyword evidence="3" id="KW-1185">Reference proteome</keyword>
<dbReference type="InterPro" id="IPR008395">
    <property type="entry name" value="Agenet-like_dom"/>
</dbReference>
<comment type="caution">
    <text evidence="2">The sequence shown here is derived from an EMBL/GenBank/DDBJ whole genome shotgun (WGS) entry which is preliminary data.</text>
</comment>
<dbReference type="EMBL" id="JAUIZM010000002">
    <property type="protein sequence ID" value="KAK1397133.1"/>
    <property type="molecule type" value="Genomic_DNA"/>
</dbReference>
<reference evidence="2" key="2">
    <citation type="submission" date="2023-05" db="EMBL/GenBank/DDBJ databases">
        <authorList>
            <person name="Schelkunov M.I."/>
        </authorList>
    </citation>
    <scope>NUCLEOTIDE SEQUENCE</scope>
    <source>
        <strain evidence="2">Hsosn_3</strain>
        <tissue evidence="2">Leaf</tissue>
    </source>
</reference>
<feature type="domain" description="BAH" evidence="1">
    <location>
        <begin position="149"/>
        <end position="268"/>
    </location>
</feature>
<dbReference type="PANTHER" id="PTHR31917:SF101">
    <property type="entry name" value="OS07G0607300 PROTEIN"/>
    <property type="match status" value="1"/>
</dbReference>
<dbReference type="PROSITE" id="PS51038">
    <property type="entry name" value="BAH"/>
    <property type="match status" value="1"/>
</dbReference>
<dbReference type="InterPro" id="IPR001025">
    <property type="entry name" value="BAH_dom"/>
</dbReference>
<organism evidence="2 3">
    <name type="scientific">Heracleum sosnowskyi</name>
    <dbReference type="NCBI Taxonomy" id="360622"/>
    <lineage>
        <taxon>Eukaryota</taxon>
        <taxon>Viridiplantae</taxon>
        <taxon>Streptophyta</taxon>
        <taxon>Embryophyta</taxon>
        <taxon>Tracheophyta</taxon>
        <taxon>Spermatophyta</taxon>
        <taxon>Magnoliopsida</taxon>
        <taxon>eudicotyledons</taxon>
        <taxon>Gunneridae</taxon>
        <taxon>Pentapetalae</taxon>
        <taxon>asterids</taxon>
        <taxon>campanulids</taxon>
        <taxon>Apiales</taxon>
        <taxon>Apiaceae</taxon>
        <taxon>Apioideae</taxon>
        <taxon>apioid superclade</taxon>
        <taxon>Tordylieae</taxon>
        <taxon>Tordyliinae</taxon>
        <taxon>Heracleum</taxon>
    </lineage>
</organism>
<proteinExistence type="predicted"/>
<dbReference type="CDD" id="cd20405">
    <property type="entry name" value="Tudor_Agenet_AtDUF_rpt1_3"/>
    <property type="match status" value="1"/>
</dbReference>
<dbReference type="InterPro" id="IPR014002">
    <property type="entry name" value="Agenet_dom_plant"/>
</dbReference>
<dbReference type="SMART" id="SM00743">
    <property type="entry name" value="Agenet"/>
    <property type="match status" value="2"/>
</dbReference>
<sequence>MAANDVRCFIEWKELVVMKEWGKRVVHYYLKDAAGESLLAVVGTERSIRHMFYVVSDDFLRLYGGEDSTYAGYRWRARREVVNWLTSMLSKQRQLGDPMSAIQQIRLPVFKGRHSRNLKVHTSGIVWSGESRACGKQLKHYPAFCRNGITIAIQSFVFVMAEEEDHHLAYLEDMYEDRKGQKKVKVRWFHLNQEVKNVVSIQNSHPKEVFITPYVQVISVECVDGPAIVVTREHYDKFLAVLPQDVLDRVHLCFRQFKRSKRTRSCKDRQPFSHKSTGQNSRYCSRKKLIRSKCAECPPLATTLFKVNDKIEVLCQDSGIRGCWFRCTVLKVSRHMIRVQYDDLKDADDCSNLEEWIPAFRHAVPDKHGMRHSGRPTIRPSLSHFERHLDLVVGAPVDAWWSDGWWEGVLIGIENSEDGILQILVPSENLILNVHGKNLRASKDWVGDQWLDVEANGDTVSAVPASIISDDKILPIQNGCDNRMALEASETSERKCEPALMEVADHFQKVPPVIIGM</sequence>
<protein>
    <submittedName>
        <fullName evidence="2">BAH domain-containing protein</fullName>
    </submittedName>
</protein>